<dbReference type="AlphaFoldDB" id="A0A7J7YS95"/>
<evidence type="ECO:0000313" key="1">
    <source>
        <dbReference type="EMBL" id="KAF6364705.1"/>
    </source>
</evidence>
<dbReference type="EMBL" id="JACAGC010000005">
    <property type="protein sequence ID" value="KAF6364705.1"/>
    <property type="molecule type" value="Genomic_DNA"/>
</dbReference>
<gene>
    <name evidence="1" type="ORF">mRhiFer1_009830</name>
</gene>
<proteinExistence type="predicted"/>
<reference evidence="1 2" key="1">
    <citation type="journal article" date="2020" name="Nature">
        <title>Six reference-quality genomes reveal evolution of bat adaptations.</title>
        <authorList>
            <person name="Jebb D."/>
            <person name="Huang Z."/>
            <person name="Pippel M."/>
            <person name="Hughes G.M."/>
            <person name="Lavrichenko K."/>
            <person name="Devanna P."/>
            <person name="Winkler S."/>
            <person name="Jermiin L.S."/>
            <person name="Skirmuntt E.C."/>
            <person name="Katzourakis A."/>
            <person name="Burkitt-Gray L."/>
            <person name="Ray D.A."/>
            <person name="Sullivan K.A.M."/>
            <person name="Roscito J.G."/>
            <person name="Kirilenko B.M."/>
            <person name="Davalos L.M."/>
            <person name="Corthals A.P."/>
            <person name="Power M.L."/>
            <person name="Jones G."/>
            <person name="Ransome R.D."/>
            <person name="Dechmann D.K.N."/>
            <person name="Locatelli A.G."/>
            <person name="Puechmaille S.J."/>
            <person name="Fedrigo O."/>
            <person name="Jarvis E.D."/>
            <person name="Hiller M."/>
            <person name="Vernes S.C."/>
            <person name="Myers E.W."/>
            <person name="Teeling E.C."/>
        </authorList>
    </citation>
    <scope>NUCLEOTIDE SEQUENCE [LARGE SCALE GENOMIC DNA]</scope>
    <source>
        <strain evidence="1">MRhiFer1</strain>
        <tissue evidence="1">Lung</tissue>
    </source>
</reference>
<evidence type="ECO:0000313" key="2">
    <source>
        <dbReference type="Proteomes" id="UP000585614"/>
    </source>
</evidence>
<name>A0A7J7YS95_RHIFE</name>
<comment type="caution">
    <text evidence="1">The sequence shown here is derived from an EMBL/GenBank/DDBJ whole genome shotgun (WGS) entry which is preliminary data.</text>
</comment>
<protein>
    <submittedName>
        <fullName evidence="1">Uncharacterized protein</fullName>
    </submittedName>
</protein>
<organism evidence="1 2">
    <name type="scientific">Rhinolophus ferrumequinum</name>
    <name type="common">Greater horseshoe bat</name>
    <dbReference type="NCBI Taxonomy" id="59479"/>
    <lineage>
        <taxon>Eukaryota</taxon>
        <taxon>Metazoa</taxon>
        <taxon>Chordata</taxon>
        <taxon>Craniata</taxon>
        <taxon>Vertebrata</taxon>
        <taxon>Euteleostomi</taxon>
        <taxon>Mammalia</taxon>
        <taxon>Eutheria</taxon>
        <taxon>Laurasiatheria</taxon>
        <taxon>Chiroptera</taxon>
        <taxon>Yinpterochiroptera</taxon>
        <taxon>Rhinolophoidea</taxon>
        <taxon>Rhinolophidae</taxon>
        <taxon>Rhinolophinae</taxon>
        <taxon>Rhinolophus</taxon>
    </lineage>
</organism>
<sequence length="155" mass="17876">MPQGTGHMARQRQSWATLLSSWSLFMTKNKPHPQTDVSPFSLTKDCSFKKNYLLLHNPMSCYLRFKKKKKKKVSQISLSHPTGEELKKCSIRADIRQRSSAHTYESLATSLEKKQTISIFQDLLARTKVESLVTFGHFQLSSEIMTKFSYNSLKK</sequence>
<dbReference type="Proteomes" id="UP000585614">
    <property type="component" value="Unassembled WGS sequence"/>
</dbReference>
<accession>A0A7J7YS95</accession>